<dbReference type="RefSeq" id="XP_019090199.1">
    <property type="nucleotide sequence ID" value="XM_019234654.1"/>
</dbReference>
<dbReference type="Gene3D" id="3.80.10.10">
    <property type="entry name" value="Ribonuclease Inhibitor"/>
    <property type="match status" value="1"/>
</dbReference>
<sequence>MKTLKLNRHPQKENDDDALAIAETMPGLLHLQMFGNGLSDTGLNAILENCPNLEHLDLRRCFNVNLVGDLQKRCCERVKVVRHPNDSTHDYPFDASFIDMGSSDNEYPYGFSDIDLMSDHEYDDFYDLSGASDHSEDDPFDYYDDMLF</sequence>
<dbReference type="Proteomes" id="UP000694864">
    <property type="component" value="Chromosome 13"/>
</dbReference>
<dbReference type="RefSeq" id="XP_019090267.1">
    <property type="nucleotide sequence ID" value="XM_019234722.1"/>
</dbReference>
<protein>
    <submittedName>
        <fullName evidence="2 3">F-box protein SKIP19-like</fullName>
    </submittedName>
</protein>
<accession>A0ABM1QTW1</accession>
<dbReference type="GeneID" id="104738462"/>
<keyword evidence="1" id="KW-1185">Reference proteome</keyword>
<reference evidence="1" key="2">
    <citation type="journal article" date="2014" name="Nat. Commun.">
        <title>The emerging biofuel crop Camelina sativa retains a highly undifferentiated hexaploid genome structure.</title>
        <authorList>
            <person name="Kagale S."/>
            <person name="Koh C."/>
            <person name="Nixon J."/>
            <person name="Bollina V."/>
            <person name="Clarke W.E."/>
            <person name="Tuteja R."/>
            <person name="Spillane C."/>
            <person name="Robinson S.J."/>
            <person name="Links M.G."/>
            <person name="Clarke C."/>
            <person name="Higgins E.E."/>
            <person name="Huebert T."/>
            <person name="Sharpe A.G."/>
            <person name="Parkin I.A."/>
        </authorList>
    </citation>
    <scope>NUCLEOTIDE SEQUENCE [LARGE SCALE GENOMIC DNA]</scope>
    <source>
        <strain evidence="1">r\DH55</strain>
    </source>
</reference>
<gene>
    <name evidence="2" type="primary">LOC104738462</name>
    <name evidence="3" type="synonym">LOC109125206</name>
</gene>
<name>A0ABM1QTW1_CAMSA</name>
<evidence type="ECO:0000313" key="3">
    <source>
        <dbReference type="RefSeq" id="XP_019090267.1"/>
    </source>
</evidence>
<dbReference type="GeneID" id="109125206"/>
<reference evidence="2 3" key="3">
    <citation type="submission" date="2025-05" db="UniProtKB">
        <authorList>
            <consortium name="RefSeq"/>
        </authorList>
    </citation>
    <scope>IDENTIFICATION</scope>
    <source>
        <tissue evidence="2 3">Leaf</tissue>
    </source>
</reference>
<dbReference type="InterPro" id="IPR032675">
    <property type="entry name" value="LRR_dom_sf"/>
</dbReference>
<dbReference type="PANTHER" id="PTHR38926:SF29">
    <property type="entry name" value="F-BOX PROTEIN SKIP19-RELATED"/>
    <property type="match status" value="1"/>
</dbReference>
<evidence type="ECO:0000313" key="1">
    <source>
        <dbReference type="Proteomes" id="UP000694864"/>
    </source>
</evidence>
<dbReference type="PANTHER" id="PTHR38926">
    <property type="entry name" value="F-BOX DOMAIN CONTAINING PROTEIN, EXPRESSED"/>
    <property type="match status" value="1"/>
</dbReference>
<reference evidence="1" key="1">
    <citation type="journal article" date="1997" name="Nucleic Acids Res.">
        <title>tRNAscan-SE: a program for improved detection of transfer RNA genes in genomic sequence.</title>
        <authorList>
            <person name="Lowe T.M."/>
            <person name="Eddy S.R."/>
        </authorList>
    </citation>
    <scope>NUCLEOTIDE SEQUENCE [LARGE SCALE GENOMIC DNA]</scope>
    <source>
        <strain evidence="1">r\DH55</strain>
    </source>
</reference>
<evidence type="ECO:0000313" key="2">
    <source>
        <dbReference type="RefSeq" id="XP_019090199.1"/>
    </source>
</evidence>
<organism evidence="1 2">
    <name type="scientific">Camelina sativa</name>
    <name type="common">False flax</name>
    <name type="synonym">Myagrum sativum</name>
    <dbReference type="NCBI Taxonomy" id="90675"/>
    <lineage>
        <taxon>Eukaryota</taxon>
        <taxon>Viridiplantae</taxon>
        <taxon>Streptophyta</taxon>
        <taxon>Embryophyta</taxon>
        <taxon>Tracheophyta</taxon>
        <taxon>Spermatophyta</taxon>
        <taxon>Magnoliopsida</taxon>
        <taxon>eudicotyledons</taxon>
        <taxon>Gunneridae</taxon>
        <taxon>Pentapetalae</taxon>
        <taxon>rosids</taxon>
        <taxon>malvids</taxon>
        <taxon>Brassicales</taxon>
        <taxon>Brassicaceae</taxon>
        <taxon>Camelineae</taxon>
        <taxon>Camelina</taxon>
    </lineage>
</organism>
<proteinExistence type="predicted"/>
<dbReference type="SUPFAM" id="SSF52047">
    <property type="entry name" value="RNI-like"/>
    <property type="match status" value="1"/>
</dbReference>